<reference evidence="12 13" key="1">
    <citation type="journal article" date="1998" name="Science">
        <title>Genome sequence of the nematode C. elegans: a platform for investigating biology.</title>
        <authorList>
            <consortium name="The C. elegans sequencing consortium"/>
            <person name="Sulson J.E."/>
            <person name="Waterston R."/>
        </authorList>
    </citation>
    <scope>NUCLEOTIDE SEQUENCE [LARGE SCALE GENOMIC DNA]</scope>
    <source>
        <strain evidence="12 13">Bristol N2</strain>
    </source>
</reference>
<evidence type="ECO:0000313" key="13">
    <source>
        <dbReference type="Proteomes" id="UP000001940"/>
    </source>
</evidence>
<comment type="subcellular location">
    <subcellularLocation>
        <location evidence="1">Cell membrane</location>
        <topology evidence="1">Single-pass type I membrane protein</topology>
    </subcellularLocation>
</comment>
<evidence type="ECO:0000259" key="11">
    <source>
        <dbReference type="PROSITE" id="PS51034"/>
    </source>
</evidence>
<feature type="compositionally biased region" description="Pro residues" evidence="8">
    <location>
        <begin position="565"/>
        <end position="583"/>
    </location>
</feature>
<dbReference type="SMART" id="SM00241">
    <property type="entry name" value="ZP"/>
    <property type="match status" value="1"/>
</dbReference>
<organism evidence="12 13">
    <name type="scientific">Caenorhabditis elegans</name>
    <dbReference type="NCBI Taxonomy" id="6239"/>
    <lineage>
        <taxon>Eukaryota</taxon>
        <taxon>Metazoa</taxon>
        <taxon>Ecdysozoa</taxon>
        <taxon>Nematoda</taxon>
        <taxon>Chromadorea</taxon>
        <taxon>Rhabditida</taxon>
        <taxon>Rhabditina</taxon>
        <taxon>Rhabditomorpha</taxon>
        <taxon>Rhabditoidea</taxon>
        <taxon>Rhabditidae</taxon>
        <taxon>Peloderinae</taxon>
        <taxon>Caenorhabditis</taxon>
    </lineage>
</organism>
<keyword evidence="13" id="KW-1185">Reference proteome</keyword>
<feature type="compositionally biased region" description="Basic and acidic residues" evidence="8">
    <location>
        <begin position="501"/>
        <end position="513"/>
    </location>
</feature>
<evidence type="ECO:0000256" key="7">
    <source>
        <dbReference type="ARBA" id="ARBA00023136"/>
    </source>
</evidence>
<evidence type="ECO:0000256" key="10">
    <source>
        <dbReference type="SAM" id="SignalP"/>
    </source>
</evidence>
<dbReference type="GO" id="GO:0042302">
    <property type="term" value="F:structural constituent of cuticle"/>
    <property type="evidence" value="ECO:0007669"/>
    <property type="project" value="UniProtKB-KW"/>
</dbReference>
<feature type="compositionally biased region" description="Polar residues" evidence="8">
    <location>
        <begin position="112"/>
        <end position="124"/>
    </location>
</feature>
<evidence type="ECO:0000256" key="6">
    <source>
        <dbReference type="ARBA" id="ARBA00022989"/>
    </source>
</evidence>
<feature type="region of interest" description="Disordered" evidence="8">
    <location>
        <begin position="186"/>
        <end position="903"/>
    </location>
</feature>
<evidence type="ECO:0000313" key="12">
    <source>
        <dbReference type="EMBL" id="CAB03404.1"/>
    </source>
</evidence>
<evidence type="ECO:0000256" key="3">
    <source>
        <dbReference type="ARBA" id="ARBA00022475"/>
    </source>
</evidence>
<feature type="compositionally biased region" description="Basic and acidic residues" evidence="8">
    <location>
        <begin position="261"/>
        <end position="271"/>
    </location>
</feature>
<keyword evidence="6 9" id="KW-1133">Transmembrane helix</keyword>
<feature type="compositionally biased region" description="Pro residues" evidence="8">
    <location>
        <begin position="885"/>
        <end position="899"/>
    </location>
</feature>
<feature type="transmembrane region" description="Helical" evidence="9">
    <location>
        <begin position="1235"/>
        <end position="1257"/>
    </location>
</feature>
<feature type="compositionally biased region" description="Low complexity" evidence="8">
    <location>
        <begin position="326"/>
        <end position="347"/>
    </location>
</feature>
<dbReference type="Pfam" id="PF25301">
    <property type="entry name" value="CUT_C"/>
    <property type="match status" value="1"/>
</dbReference>
<feature type="compositionally biased region" description="Polar residues" evidence="8">
    <location>
        <begin position="225"/>
        <end position="239"/>
    </location>
</feature>
<feature type="domain" description="ZP" evidence="11">
    <location>
        <begin position="914"/>
        <end position="1170"/>
    </location>
</feature>
<dbReference type="PANTHER" id="PTHR22907">
    <property type="entry name" value="GH04558P"/>
    <property type="match status" value="1"/>
</dbReference>
<dbReference type="AGR" id="WB:WBGene00011948"/>
<dbReference type="Pfam" id="PF25057">
    <property type="entry name" value="CUT_N"/>
    <property type="match status" value="1"/>
</dbReference>
<name>O18117_CAEEL</name>
<feature type="compositionally biased region" description="Polar residues" evidence="8">
    <location>
        <begin position="393"/>
        <end position="425"/>
    </location>
</feature>
<feature type="compositionally biased region" description="Polar residues" evidence="8">
    <location>
        <begin position="195"/>
        <end position="216"/>
    </location>
</feature>
<sequence length="1262" mass="136884">MRPLLSCFPVIFAVFGPIIAVKPVWKTPVSEPNPNANLEVLKGHSNLAKRAQPNYYTRPEQVSIPEYRPPRQRLPPLPSPKISYQQVPPHQLTSGGSFRPFAWVGPQPKPGSPQTSYYENSPNKGQFPKGLPPLPPNWQQYPVQMIWIPDTPGQTTGAYPYYPGPAGPPVPVSTGSYGLYGPTVTTEKPMEPSVNPETYTGTVAHSPSANPITTTIPYEPPNPYGGQTQVSPSSNSYPDSTVSTTSSNTESYEQPSTSPSERPRSSTRDFENGNGKTVNPTIRPGPQELSGGIGTSSKPRLPNDADYTRDVETGSSEVTTPFGRNTESSTPSKSPGSTSSSDTTPSSNENGKETTPFEMTKNPFNDLKTIRPIYLGSSSDEEDDEPLEDISKATDSPHSSEKSQIPGSPGSQIKNPLKPSSTESETIGPESSESEDDGERSTPTPQEEEEEMMRNFFPRPVSAQAYQPPGHQPEDFTSHINVNFKRPKGKGGCVTPPCRGVDTDKISLYKPDRDNEDSSPTLVISNAAKDDASRAGYKPAPPLINPYIPPPPPPHPEEEYATPYTVPPGKQPFPPFGEGPATPPRSLIPAHNFPPPSTFPPDEDYHETTTDTVRPTAQTISTRFTAPTTTTTSKPVESTTTEEDTPEHVPPAIVHMTASTPSGKNPPTYIPLHPETSQSTPTPTTSARSTRPTASVTRRPEFPTRNTPPFGGNVPNGPSSTVPPASNPTTEGYFTQVFTDREKTNSGESVVTTTASSTDSETPGSGSFSTSPQTTAGWIYTSTDATPESEYSTASSFPTLSTSDRFTPSESSRSTETTTVITPFTETFESSTLTPDQFEDVTSTFTDRFRPSEYATSPTPPSPTRVVTASFPPNEGSSPGILPSTNPPPRNNPYAPPEGAPRVPNRLIGKPRILCLEDGISFEVKTILPLTGEVFANDRKRVLECHKSFTEEAKPKMFLPFSTCGVKNVGEQVDSRAQYHMQVVLIIDQGNGTNTLQSFMAQCVHQKVNYNKQVLPKRIEEALEELRLVPSKLEQKASMPSVQMQIVVDEGHHKLGAEVSAADIGMPLALKWSMVPESDAYGMHIRNCKVVDAVGKIDHTLIDEQGCSADLQIIDHPHYDTYHDTASSHMWAFKVPDMSSLQIKCDILICSNIKSSVTNTTSCEDIPSPPFCADVVTSPPNSILSDASSFIKHRRASVPSEVSPATQSVRTSICLSKSCRPDFSEEVRICVNTQLATTSTGLSLAFLLFAISFQIIARTKRP</sequence>
<evidence type="ECO:0000313" key="14">
    <source>
        <dbReference type="WormBase" id="T23F1.5"/>
    </source>
</evidence>
<feature type="compositionally biased region" description="Low complexity" evidence="8">
    <location>
        <begin position="676"/>
        <end position="697"/>
    </location>
</feature>
<proteinExistence type="predicted"/>
<feature type="compositionally biased region" description="Pro residues" evidence="8">
    <location>
        <begin position="539"/>
        <end position="554"/>
    </location>
</feature>
<dbReference type="PaxDb" id="6239-T23F1.5"/>
<evidence type="ECO:0000256" key="8">
    <source>
        <dbReference type="SAM" id="MobiDB-lite"/>
    </source>
</evidence>
<evidence type="ECO:0000256" key="9">
    <source>
        <dbReference type="SAM" id="Phobius"/>
    </source>
</evidence>
<dbReference type="InterPro" id="IPR051962">
    <property type="entry name" value="Cuticlin"/>
</dbReference>
<feature type="compositionally biased region" description="Polar residues" evidence="8">
    <location>
        <begin position="82"/>
        <end position="96"/>
    </location>
</feature>
<dbReference type="Bgee" id="WBGene00011948">
    <property type="expression patterns" value="Expressed in embryo and 3 other cell types or tissues"/>
</dbReference>
<keyword evidence="7 9" id="KW-0472">Membrane</keyword>
<dbReference type="GO" id="GO:0005886">
    <property type="term" value="C:plasma membrane"/>
    <property type="evidence" value="ECO:0007669"/>
    <property type="project" value="UniProtKB-SubCell"/>
</dbReference>
<dbReference type="HOGENOM" id="CLU_264755_0_0_1"/>
<evidence type="ECO:0000256" key="2">
    <source>
        <dbReference type="ARBA" id="ARBA00022460"/>
    </source>
</evidence>
<dbReference type="InterPro" id="IPR056953">
    <property type="entry name" value="CUT_N"/>
</dbReference>
<dbReference type="UCSC" id="T23F1.5">
    <property type="organism name" value="c. elegans"/>
</dbReference>
<dbReference type="InterPro" id="IPR057475">
    <property type="entry name" value="CUT_C"/>
</dbReference>
<dbReference type="AlphaFoldDB" id="O18117"/>
<keyword evidence="3" id="KW-1003">Cell membrane</keyword>
<dbReference type="PROSITE" id="PS51034">
    <property type="entry name" value="ZP_2"/>
    <property type="match status" value="1"/>
</dbReference>
<accession>O18117</accession>
<feature type="compositionally biased region" description="Polar residues" evidence="8">
    <location>
        <begin position="716"/>
        <end position="738"/>
    </location>
</feature>
<feature type="compositionally biased region" description="Acidic residues" evidence="8">
    <location>
        <begin position="379"/>
        <end position="388"/>
    </location>
</feature>
<feature type="compositionally biased region" description="Low complexity" evidence="8">
    <location>
        <begin position="746"/>
        <end position="762"/>
    </location>
</feature>
<dbReference type="PANTHER" id="PTHR22907:SF46">
    <property type="entry name" value="ZP DOMAIN-CONTAINING PROTEIN"/>
    <property type="match status" value="1"/>
</dbReference>
<evidence type="ECO:0000256" key="5">
    <source>
        <dbReference type="ARBA" id="ARBA00022729"/>
    </source>
</evidence>
<keyword evidence="2" id="KW-0193">Cuticle</keyword>
<protein>
    <submittedName>
        <fullName evidence="12">ZP domain-containing protein</fullName>
    </submittedName>
</protein>
<feature type="compositionally biased region" description="Polar residues" evidence="8">
    <location>
        <begin position="830"/>
        <end position="846"/>
    </location>
</feature>
<gene>
    <name evidence="12 14" type="primary">rocf-1</name>
    <name evidence="12" type="ORF">CELE_T23F1.5</name>
    <name evidence="14" type="ORF">T23F1.5</name>
</gene>
<keyword evidence="5 10" id="KW-0732">Signal</keyword>
<dbReference type="CTD" id="180041"/>
<feature type="compositionally biased region" description="Low complexity" evidence="8">
    <location>
        <begin position="240"/>
        <end position="260"/>
    </location>
</feature>
<dbReference type="STRING" id="6239.T23F1.5.1"/>
<feature type="chain" id="PRO_5004157463" evidence="10">
    <location>
        <begin position="21"/>
        <end position="1262"/>
    </location>
</feature>
<evidence type="ECO:0000256" key="1">
    <source>
        <dbReference type="ARBA" id="ARBA00004251"/>
    </source>
</evidence>
<dbReference type="EMBL" id="BX284605">
    <property type="protein sequence ID" value="CAB03404.1"/>
    <property type="molecule type" value="Genomic_DNA"/>
</dbReference>
<keyword evidence="4 9" id="KW-0812">Transmembrane</keyword>
<feature type="region of interest" description="Disordered" evidence="8">
    <location>
        <begin position="53"/>
        <end position="124"/>
    </location>
</feature>
<dbReference type="PIR" id="T25168">
    <property type="entry name" value="T25168"/>
</dbReference>
<dbReference type="GeneID" id="180041"/>
<dbReference type="OMA" id="FMAQCVH"/>
<feature type="compositionally biased region" description="Low complexity" evidence="8">
    <location>
        <begin position="619"/>
        <end position="639"/>
    </location>
</feature>
<feature type="compositionally biased region" description="Polar residues" evidence="8">
    <location>
        <begin position="313"/>
        <end position="325"/>
    </location>
</feature>
<dbReference type="eggNOG" id="ENOG502RY34">
    <property type="taxonomic scope" value="Eukaryota"/>
</dbReference>
<dbReference type="OrthoDB" id="6351704at2759"/>
<dbReference type="KEGG" id="cel:CELE_T23F1.5"/>
<feature type="compositionally biased region" description="Low complexity" evidence="8">
    <location>
        <begin position="809"/>
        <end position="829"/>
    </location>
</feature>
<dbReference type="Proteomes" id="UP000001940">
    <property type="component" value="Chromosome V"/>
</dbReference>
<evidence type="ECO:0000256" key="4">
    <source>
        <dbReference type="ARBA" id="ARBA00022692"/>
    </source>
</evidence>
<dbReference type="RefSeq" id="NP_506848.1">
    <property type="nucleotide sequence ID" value="NM_074447.6"/>
</dbReference>
<dbReference type="InParanoid" id="O18117"/>
<dbReference type="InterPro" id="IPR001507">
    <property type="entry name" value="ZP_dom"/>
</dbReference>
<feature type="compositionally biased region" description="Polar residues" evidence="8">
    <location>
        <begin position="763"/>
        <end position="808"/>
    </location>
</feature>
<dbReference type="WormBase" id="T23F1.5">
    <property type="protein sequence ID" value="CE14078"/>
    <property type="gene ID" value="WBGene00011948"/>
    <property type="gene designation" value="rocf-1"/>
</dbReference>
<feature type="signal peptide" evidence="10">
    <location>
        <begin position="1"/>
        <end position="20"/>
    </location>
</feature>
<feature type="compositionally biased region" description="Basic and acidic residues" evidence="8">
    <location>
        <begin position="301"/>
        <end position="312"/>
    </location>
</feature>